<dbReference type="InterPro" id="IPR012338">
    <property type="entry name" value="Beta-lactam/transpept-like"/>
</dbReference>
<dbReference type="SUPFAM" id="SSF56601">
    <property type="entry name" value="beta-lactamase/transpeptidase-like"/>
    <property type="match status" value="1"/>
</dbReference>
<keyword evidence="3" id="KW-1133">Transmembrane helix</keyword>
<comment type="similarity">
    <text evidence="1">Belongs to the peptidase S13 family.</text>
</comment>
<proteinExistence type="inferred from homology"/>
<accession>A0ABW6IB67</accession>
<keyword evidence="2 4" id="KW-0378">Hydrolase</keyword>
<keyword evidence="4" id="KW-0645">Protease</keyword>
<gene>
    <name evidence="4" type="ORF">ACFVKH_03810</name>
</gene>
<dbReference type="PRINTS" id="PR00922">
    <property type="entry name" value="DADACBPTASE3"/>
</dbReference>
<dbReference type="Proteomes" id="UP001600165">
    <property type="component" value="Unassembled WGS sequence"/>
</dbReference>
<dbReference type="PANTHER" id="PTHR30023:SF0">
    <property type="entry name" value="PENICILLIN-SENSITIVE CARBOXYPEPTIDASE A"/>
    <property type="match status" value="1"/>
</dbReference>
<dbReference type="Pfam" id="PF02113">
    <property type="entry name" value="Peptidase_S13"/>
    <property type="match status" value="2"/>
</dbReference>
<dbReference type="InterPro" id="IPR000667">
    <property type="entry name" value="Peptidase_S13"/>
</dbReference>
<keyword evidence="3" id="KW-0472">Membrane</keyword>
<keyword evidence="5" id="KW-1185">Reference proteome</keyword>
<keyword evidence="3" id="KW-0812">Transmembrane</keyword>
<dbReference type="RefSeq" id="WP_377961835.1">
    <property type="nucleotide sequence ID" value="NZ_JBHZOL010000021.1"/>
</dbReference>
<protein>
    <submittedName>
        <fullName evidence="4">D-alanyl-D-alanine carboxypeptidase</fullName>
        <ecNumber evidence="4">3.4.16.4</ecNumber>
    </submittedName>
</protein>
<dbReference type="Gene3D" id="3.50.80.20">
    <property type="entry name" value="D-Ala-D-Ala carboxypeptidase C, peptidase S13"/>
    <property type="match status" value="1"/>
</dbReference>
<evidence type="ECO:0000256" key="2">
    <source>
        <dbReference type="ARBA" id="ARBA00022801"/>
    </source>
</evidence>
<feature type="transmembrane region" description="Helical" evidence="3">
    <location>
        <begin position="20"/>
        <end position="42"/>
    </location>
</feature>
<dbReference type="Gene3D" id="3.40.710.10">
    <property type="entry name" value="DD-peptidase/beta-lactamase superfamily"/>
    <property type="match status" value="1"/>
</dbReference>
<organism evidence="4 5">
    <name type="scientific">Almyronema epifaneia S1</name>
    <dbReference type="NCBI Taxonomy" id="2991925"/>
    <lineage>
        <taxon>Bacteria</taxon>
        <taxon>Bacillati</taxon>
        <taxon>Cyanobacteriota</taxon>
        <taxon>Cyanophyceae</taxon>
        <taxon>Nodosilineales</taxon>
        <taxon>Nodosilineaceae</taxon>
        <taxon>Almyronema</taxon>
        <taxon>Almyronema epifaneia</taxon>
    </lineage>
</organism>
<evidence type="ECO:0000313" key="5">
    <source>
        <dbReference type="Proteomes" id="UP001600165"/>
    </source>
</evidence>
<sequence>MNWAVETHSSSVSLPGKTSVLWVSVSMMGLLPMMGMGLLSFVMGGSQSQPLVASNLDTIELAVQWRSPWVAQLFEPDPAASAIAQQYLANLANQGLGANTQGLFFFTGSTTETYHQATTPLPAASLTKIATTLAALSTWRPDHRFETLVGVTGPIENGVVSGNLVVRSGSDPFFVWEEAIALGNALQAAGISTVEGDLIVLGDFTMNFEADPYRAGELLEQAIDAQRWSSEIESQYQALPPNTPHPQVSIQGGIQVQPLDAVGQVSAWVVQHQSLPLVAILKAMNIYSNNVMAEQMADLAGGAAVVMAKVAEKTRVPANEIQLVNGSGLGVENQISPRMVVAMLTTLERMLQAEGYTIADVLPVAGRDTGTLAYRDLPAHAALKTGSLATVSSLAGVFPTRDRALVWFAILNQGGNLEGLRQGQDNLLKAMQQHWGSPTTVSDRLQPSVDFDQPLYQLGNPQRNQAFVAGN</sequence>
<evidence type="ECO:0000256" key="1">
    <source>
        <dbReference type="ARBA" id="ARBA00006096"/>
    </source>
</evidence>
<keyword evidence="4" id="KW-0121">Carboxypeptidase</keyword>
<evidence type="ECO:0000313" key="4">
    <source>
        <dbReference type="EMBL" id="MFE4105391.1"/>
    </source>
</evidence>
<dbReference type="EMBL" id="JBHZOL010000021">
    <property type="protein sequence ID" value="MFE4105391.1"/>
    <property type="molecule type" value="Genomic_DNA"/>
</dbReference>
<dbReference type="PANTHER" id="PTHR30023">
    <property type="entry name" value="D-ALANYL-D-ALANINE CARBOXYPEPTIDASE"/>
    <property type="match status" value="1"/>
</dbReference>
<dbReference type="EC" id="3.4.16.4" evidence="4"/>
<comment type="caution">
    <text evidence="4">The sequence shown here is derived from an EMBL/GenBank/DDBJ whole genome shotgun (WGS) entry which is preliminary data.</text>
</comment>
<name>A0ABW6IB67_9CYAN</name>
<evidence type="ECO:0000256" key="3">
    <source>
        <dbReference type="SAM" id="Phobius"/>
    </source>
</evidence>
<dbReference type="GO" id="GO:0009002">
    <property type="term" value="F:serine-type D-Ala-D-Ala carboxypeptidase activity"/>
    <property type="evidence" value="ECO:0007669"/>
    <property type="project" value="UniProtKB-EC"/>
</dbReference>
<reference evidence="4 5" key="1">
    <citation type="submission" date="2024-10" db="EMBL/GenBank/DDBJ databases">
        <authorList>
            <person name="Ratan Roy A."/>
            <person name="Morales Sandoval P.H."/>
            <person name="De Los Santos Villalobos S."/>
            <person name="Chakraborty S."/>
            <person name="Mukherjee J."/>
        </authorList>
    </citation>
    <scope>NUCLEOTIDE SEQUENCE [LARGE SCALE GENOMIC DNA]</scope>
    <source>
        <strain evidence="4 5">S1</strain>
    </source>
</reference>